<accession>A0ABY5DY37</accession>
<dbReference type="Gene3D" id="3.30.1330.40">
    <property type="entry name" value="RutC-like"/>
    <property type="match status" value="1"/>
</dbReference>
<keyword evidence="3" id="KW-1185">Reference proteome</keyword>
<comment type="similarity">
    <text evidence="1">Belongs to the RutC family.</text>
</comment>
<dbReference type="InterPro" id="IPR006056">
    <property type="entry name" value="RidA"/>
</dbReference>
<dbReference type="Pfam" id="PF01042">
    <property type="entry name" value="Ribonuc_L-PSP"/>
    <property type="match status" value="1"/>
</dbReference>
<dbReference type="InterPro" id="IPR006175">
    <property type="entry name" value="YjgF/YER057c/UK114"/>
</dbReference>
<keyword evidence="2" id="KW-0378">Hydrolase</keyword>
<dbReference type="PANTHER" id="PTHR11803">
    <property type="entry name" value="2-IMINOBUTANOATE/2-IMINOPROPANOATE DEAMINASE RIDA"/>
    <property type="match status" value="1"/>
</dbReference>
<dbReference type="GO" id="GO:0016787">
    <property type="term" value="F:hydrolase activity"/>
    <property type="evidence" value="ECO:0007669"/>
    <property type="project" value="UniProtKB-KW"/>
</dbReference>
<proteinExistence type="inferred from homology"/>
<gene>
    <name evidence="2" type="ORF">NBH00_10380</name>
</gene>
<dbReference type="NCBIfam" id="TIGR00004">
    <property type="entry name" value="Rid family detoxifying hydrolase"/>
    <property type="match status" value="1"/>
</dbReference>
<dbReference type="EMBL" id="CP098502">
    <property type="protein sequence ID" value="UTI66596.1"/>
    <property type="molecule type" value="Genomic_DNA"/>
</dbReference>
<evidence type="ECO:0000313" key="3">
    <source>
        <dbReference type="Proteomes" id="UP001056035"/>
    </source>
</evidence>
<dbReference type="PANTHER" id="PTHR11803:SF58">
    <property type="entry name" value="PROTEIN HMF1-RELATED"/>
    <property type="match status" value="1"/>
</dbReference>
<dbReference type="RefSeq" id="WP_254573264.1">
    <property type="nucleotide sequence ID" value="NZ_CP098502.1"/>
</dbReference>
<dbReference type="InterPro" id="IPR035959">
    <property type="entry name" value="RutC-like_sf"/>
</dbReference>
<reference evidence="2 3" key="1">
    <citation type="submission" date="2022-06" db="EMBL/GenBank/DDBJ databases">
        <title>Paraconexibacter antarcticus.</title>
        <authorList>
            <person name="Kim C.S."/>
        </authorList>
    </citation>
    <scope>NUCLEOTIDE SEQUENCE [LARGE SCALE GENOMIC DNA]</scope>
    <source>
        <strain evidence="2 3">02-257</strain>
    </source>
</reference>
<organism evidence="2 3">
    <name type="scientific">Paraconexibacter antarcticus</name>
    <dbReference type="NCBI Taxonomy" id="2949664"/>
    <lineage>
        <taxon>Bacteria</taxon>
        <taxon>Bacillati</taxon>
        <taxon>Actinomycetota</taxon>
        <taxon>Thermoleophilia</taxon>
        <taxon>Solirubrobacterales</taxon>
        <taxon>Paraconexibacteraceae</taxon>
        <taxon>Paraconexibacter</taxon>
    </lineage>
</organism>
<protein>
    <submittedName>
        <fullName evidence="2">Rid family detoxifying hydrolase</fullName>
    </submittedName>
</protein>
<sequence>MSAHRHTVTALGAPGAVGPYSHGVVSDGLLFCSGQVPLDPETGELVGGTIGDRTRRCLDNLAAVCGAAGAQLADAVRLTVYTTDMGQFAAINEAYGAYFPNDPPARVAIGVAALPLGTDVEIDAVVALPAG</sequence>
<evidence type="ECO:0000256" key="1">
    <source>
        <dbReference type="ARBA" id="ARBA00010552"/>
    </source>
</evidence>
<dbReference type="Proteomes" id="UP001056035">
    <property type="component" value="Chromosome"/>
</dbReference>
<name>A0ABY5DY37_9ACTN</name>
<dbReference type="InterPro" id="IPR019897">
    <property type="entry name" value="RidA_CS"/>
</dbReference>
<dbReference type="CDD" id="cd00448">
    <property type="entry name" value="YjgF_YER057c_UK114_family"/>
    <property type="match status" value="1"/>
</dbReference>
<dbReference type="SUPFAM" id="SSF55298">
    <property type="entry name" value="YjgF-like"/>
    <property type="match status" value="1"/>
</dbReference>
<evidence type="ECO:0000313" key="2">
    <source>
        <dbReference type="EMBL" id="UTI66596.1"/>
    </source>
</evidence>
<dbReference type="PROSITE" id="PS01094">
    <property type="entry name" value="UPF0076"/>
    <property type="match status" value="1"/>
</dbReference>